<keyword evidence="8" id="KW-1185">Reference proteome</keyword>
<feature type="domain" description="Nitroreductase" evidence="6">
    <location>
        <begin position="16"/>
        <end position="203"/>
    </location>
</feature>
<dbReference type="Gene3D" id="3.40.109.10">
    <property type="entry name" value="NADH Oxidase"/>
    <property type="match status" value="1"/>
</dbReference>
<accession>A0Y7S4</accession>
<dbReference type="OrthoDB" id="9802510at2"/>
<evidence type="ECO:0000313" key="7">
    <source>
        <dbReference type="EMBL" id="EAW32178.1"/>
    </source>
</evidence>
<keyword evidence="4" id="KW-0288">FMN</keyword>
<dbReference type="InterPro" id="IPR000415">
    <property type="entry name" value="Nitroreductase-like"/>
</dbReference>
<keyword evidence="5" id="KW-0560">Oxidoreductase</keyword>
<name>A0Y7S4_9GAMM</name>
<comment type="cofactor">
    <cofactor evidence="1">
        <name>FMN</name>
        <dbReference type="ChEBI" id="CHEBI:58210"/>
    </cofactor>
</comment>
<dbReference type="Pfam" id="PF00881">
    <property type="entry name" value="Nitroreductase"/>
    <property type="match status" value="1"/>
</dbReference>
<evidence type="ECO:0000256" key="2">
    <source>
        <dbReference type="ARBA" id="ARBA00007118"/>
    </source>
</evidence>
<sequence length="228" mass="25287">MSNVQLPDMTLVEALQTRRSVRGFTDKTIPDDILKAVFTQAQLAPSNCNTQPWKTYVASGALRDSISEKLIAKVMGGEKPNYDFDYNNTFEGDYRTRQVECAAAMYGEMGITREDREGRGRAGLRNFQLFDAPYVAFFGMEKQFGATIALDVGIYAQSLMLMLTAYGIGSCAMGSMRNYPEVVREAFDIDDNTGILFGMTFGYEDSAVPANNTRVGRESVDDVVVFKS</sequence>
<evidence type="ECO:0000256" key="3">
    <source>
        <dbReference type="ARBA" id="ARBA00022630"/>
    </source>
</evidence>
<evidence type="ECO:0000313" key="8">
    <source>
        <dbReference type="Proteomes" id="UP000004931"/>
    </source>
</evidence>
<dbReference type="EMBL" id="AAVT01000001">
    <property type="protein sequence ID" value="EAW32178.1"/>
    <property type="molecule type" value="Genomic_DNA"/>
</dbReference>
<protein>
    <submittedName>
        <fullName evidence="7">NADH dehydrogenase</fullName>
    </submittedName>
</protein>
<dbReference type="CDD" id="cd02136">
    <property type="entry name" value="PnbA_NfnB-like"/>
    <property type="match status" value="1"/>
</dbReference>
<gene>
    <name evidence="7" type="ORF">GP2143_13021</name>
</gene>
<dbReference type="Proteomes" id="UP000004931">
    <property type="component" value="Unassembled WGS sequence"/>
</dbReference>
<dbReference type="PANTHER" id="PTHR43673">
    <property type="entry name" value="NAD(P)H NITROREDUCTASE YDGI-RELATED"/>
    <property type="match status" value="1"/>
</dbReference>
<dbReference type="PANTHER" id="PTHR43673:SF2">
    <property type="entry name" value="NITROREDUCTASE"/>
    <property type="match status" value="1"/>
</dbReference>
<reference evidence="7 8" key="1">
    <citation type="journal article" date="2010" name="J. Bacteriol.">
        <title>Genome sequence of the oligotrophic marine Gammaproteobacterium HTCC2143, isolated from the Oregon Coast.</title>
        <authorList>
            <person name="Oh H.M."/>
            <person name="Kang I."/>
            <person name="Ferriera S."/>
            <person name="Giovannoni S.J."/>
            <person name="Cho J.C."/>
        </authorList>
    </citation>
    <scope>NUCLEOTIDE SEQUENCE [LARGE SCALE GENOMIC DNA]</scope>
    <source>
        <strain evidence="7 8">HTCC2143</strain>
    </source>
</reference>
<organism evidence="7 8">
    <name type="scientific">marine gamma proteobacterium HTCC2143</name>
    <dbReference type="NCBI Taxonomy" id="247633"/>
    <lineage>
        <taxon>Bacteria</taxon>
        <taxon>Pseudomonadati</taxon>
        <taxon>Pseudomonadota</taxon>
        <taxon>Gammaproteobacteria</taxon>
        <taxon>Cellvibrionales</taxon>
        <taxon>Spongiibacteraceae</taxon>
        <taxon>BD1-7 clade</taxon>
    </lineage>
</organism>
<evidence type="ECO:0000256" key="4">
    <source>
        <dbReference type="ARBA" id="ARBA00022643"/>
    </source>
</evidence>
<dbReference type="STRING" id="247633.GP2143_13021"/>
<comment type="caution">
    <text evidence="7">The sequence shown here is derived from an EMBL/GenBank/DDBJ whole genome shotgun (WGS) entry which is preliminary data.</text>
</comment>
<dbReference type="GO" id="GO:0016491">
    <property type="term" value="F:oxidoreductase activity"/>
    <property type="evidence" value="ECO:0007669"/>
    <property type="project" value="UniProtKB-KW"/>
</dbReference>
<evidence type="ECO:0000256" key="5">
    <source>
        <dbReference type="ARBA" id="ARBA00023002"/>
    </source>
</evidence>
<dbReference type="eggNOG" id="COG0778">
    <property type="taxonomic scope" value="Bacteria"/>
</dbReference>
<dbReference type="SUPFAM" id="SSF55469">
    <property type="entry name" value="FMN-dependent nitroreductase-like"/>
    <property type="match status" value="1"/>
</dbReference>
<evidence type="ECO:0000256" key="1">
    <source>
        <dbReference type="ARBA" id="ARBA00001917"/>
    </source>
</evidence>
<dbReference type="InterPro" id="IPR029479">
    <property type="entry name" value="Nitroreductase"/>
</dbReference>
<keyword evidence="3" id="KW-0285">Flavoprotein</keyword>
<dbReference type="AlphaFoldDB" id="A0Y7S4"/>
<evidence type="ECO:0000259" key="6">
    <source>
        <dbReference type="Pfam" id="PF00881"/>
    </source>
</evidence>
<comment type="similarity">
    <text evidence="2">Belongs to the nitroreductase family.</text>
</comment>
<proteinExistence type="inferred from homology"/>